<evidence type="ECO:0000313" key="2">
    <source>
        <dbReference type="Proteomes" id="UP000664218"/>
    </source>
</evidence>
<sequence length="154" mass="18195">MELLKKLKRKSQGQLVLLDLPELLEPLRKEFEDILSVENSLKEDKADFILAFFHTQEEIREKVPFIMEKVHADTLLWVSYPKKSSRKVSSDITRDKGWEIFGEYGYEPVSQISISEDYSALRFRPLKNIRSFRRNEEMILSEEGRKRSKGERGE</sequence>
<name>A0A939KHX7_9CLOT</name>
<comment type="caution">
    <text evidence="1">The sequence shown here is derived from an EMBL/GenBank/DDBJ whole genome shotgun (WGS) entry which is preliminary data.</text>
</comment>
<gene>
    <name evidence="1" type="ORF">J3A84_13300</name>
</gene>
<protein>
    <recommendedName>
        <fullName evidence="3">DUF3052 domain-containing protein</fullName>
    </recommendedName>
</protein>
<dbReference type="AlphaFoldDB" id="A0A939KHX7"/>
<organism evidence="1 2">
    <name type="scientific">Proteiniclasticum aestuarii</name>
    <dbReference type="NCBI Taxonomy" id="2817862"/>
    <lineage>
        <taxon>Bacteria</taxon>
        <taxon>Bacillati</taxon>
        <taxon>Bacillota</taxon>
        <taxon>Clostridia</taxon>
        <taxon>Eubacteriales</taxon>
        <taxon>Clostridiaceae</taxon>
        <taxon>Proteiniclasticum</taxon>
    </lineage>
</organism>
<keyword evidence="2" id="KW-1185">Reference proteome</keyword>
<evidence type="ECO:0000313" key="1">
    <source>
        <dbReference type="EMBL" id="MBO1266009.1"/>
    </source>
</evidence>
<proteinExistence type="predicted"/>
<dbReference type="EMBL" id="JAFNJU010000011">
    <property type="protein sequence ID" value="MBO1266009.1"/>
    <property type="molecule type" value="Genomic_DNA"/>
</dbReference>
<dbReference type="Proteomes" id="UP000664218">
    <property type="component" value="Unassembled WGS sequence"/>
</dbReference>
<dbReference type="RefSeq" id="WP_207600534.1">
    <property type="nucleotide sequence ID" value="NZ_JAFNJU010000011.1"/>
</dbReference>
<accession>A0A939KHX7</accession>
<reference evidence="1" key="1">
    <citation type="submission" date="2021-03" db="EMBL/GenBank/DDBJ databases">
        <title>Proteiniclasticum marinus sp. nov., isolated from tidal flat sediment.</title>
        <authorList>
            <person name="Namirimu T."/>
            <person name="Yang J.-A."/>
            <person name="Yang S.-H."/>
            <person name="Kim Y.-J."/>
            <person name="Kwon K.K."/>
        </authorList>
    </citation>
    <scope>NUCLEOTIDE SEQUENCE</scope>
    <source>
        <strain evidence="1">SCR006</strain>
    </source>
</reference>
<evidence type="ECO:0008006" key="3">
    <source>
        <dbReference type="Google" id="ProtNLM"/>
    </source>
</evidence>